<feature type="transmembrane region" description="Helical" evidence="1">
    <location>
        <begin position="114"/>
        <end position="135"/>
    </location>
</feature>
<keyword evidence="3" id="KW-1185">Reference proteome</keyword>
<name>A0ABQ4R835_9HYPH</name>
<evidence type="ECO:0000313" key="2">
    <source>
        <dbReference type="EMBL" id="GJD53878.1"/>
    </source>
</evidence>
<feature type="transmembrane region" description="Helical" evidence="1">
    <location>
        <begin position="75"/>
        <end position="93"/>
    </location>
</feature>
<evidence type="ECO:0000313" key="3">
    <source>
        <dbReference type="Proteomes" id="UP001055167"/>
    </source>
</evidence>
<keyword evidence="1" id="KW-1133">Transmembrane helix</keyword>
<sequence>MPLSPQEVTPIVDQPELAGASVNVPNPSLFQRAIQETKNYLAFTAYLLVVFGTLIFFSINLYSRLDQNVQHYPGYHFYALGLINALVLAKFMLLLEAAHVGSGSIGQRLRDGRLVYAIVYRSLLFAAVLVCATVLEEVLVGAWHGKAVDEVLPEIAGGPLGLIALAWVLFVALIPYFTYRELGRVLGEMQLRTLLLVPAAGRQTGPS</sequence>
<keyword evidence="1" id="KW-0472">Membrane</keyword>
<dbReference type="EMBL" id="BPQH01000040">
    <property type="protein sequence ID" value="GJD53878.1"/>
    <property type="molecule type" value="Genomic_DNA"/>
</dbReference>
<dbReference type="RefSeq" id="WP_128564875.1">
    <property type="nucleotide sequence ID" value="NZ_BPQH01000040.1"/>
</dbReference>
<feature type="transmembrane region" description="Helical" evidence="1">
    <location>
        <begin position="155"/>
        <end position="179"/>
    </location>
</feature>
<keyword evidence="1" id="KW-0812">Transmembrane</keyword>
<evidence type="ECO:0000256" key="1">
    <source>
        <dbReference type="SAM" id="Phobius"/>
    </source>
</evidence>
<evidence type="ECO:0008006" key="4">
    <source>
        <dbReference type="Google" id="ProtNLM"/>
    </source>
</evidence>
<comment type="caution">
    <text evidence="2">The sequence shown here is derived from an EMBL/GenBank/DDBJ whole genome shotgun (WGS) entry which is preliminary data.</text>
</comment>
<gene>
    <name evidence="2" type="ORF">OPKNFCMD_6657</name>
</gene>
<reference evidence="2" key="2">
    <citation type="submission" date="2021-08" db="EMBL/GenBank/DDBJ databases">
        <authorList>
            <person name="Tani A."/>
            <person name="Ola A."/>
            <person name="Ogura Y."/>
            <person name="Katsura K."/>
            <person name="Hayashi T."/>
        </authorList>
    </citation>
    <scope>NUCLEOTIDE SEQUENCE</scope>
    <source>
        <strain evidence="2">KCTC 52305</strain>
    </source>
</reference>
<protein>
    <recommendedName>
        <fullName evidence="4">TRAP transporter small permease subunit</fullName>
    </recommendedName>
</protein>
<organism evidence="2 3">
    <name type="scientific">Methylobacterium crusticola</name>
    <dbReference type="NCBI Taxonomy" id="1697972"/>
    <lineage>
        <taxon>Bacteria</taxon>
        <taxon>Pseudomonadati</taxon>
        <taxon>Pseudomonadota</taxon>
        <taxon>Alphaproteobacteria</taxon>
        <taxon>Hyphomicrobiales</taxon>
        <taxon>Methylobacteriaceae</taxon>
        <taxon>Methylobacterium</taxon>
    </lineage>
</organism>
<proteinExistence type="predicted"/>
<accession>A0ABQ4R835</accession>
<dbReference type="Proteomes" id="UP001055167">
    <property type="component" value="Unassembled WGS sequence"/>
</dbReference>
<reference evidence="2" key="1">
    <citation type="journal article" date="2021" name="Front. Microbiol.">
        <title>Comprehensive Comparative Genomics and Phenotyping of Methylobacterium Species.</title>
        <authorList>
            <person name="Alessa O."/>
            <person name="Ogura Y."/>
            <person name="Fujitani Y."/>
            <person name="Takami H."/>
            <person name="Hayashi T."/>
            <person name="Sahin N."/>
            <person name="Tani A."/>
        </authorList>
    </citation>
    <scope>NUCLEOTIDE SEQUENCE</scope>
    <source>
        <strain evidence="2">KCTC 52305</strain>
    </source>
</reference>
<feature type="transmembrane region" description="Helical" evidence="1">
    <location>
        <begin position="40"/>
        <end position="63"/>
    </location>
</feature>